<keyword evidence="2" id="KW-1185">Reference proteome</keyword>
<accession>A0A3M7PGA5</accession>
<dbReference type="Proteomes" id="UP000276133">
    <property type="component" value="Unassembled WGS sequence"/>
</dbReference>
<evidence type="ECO:0000313" key="1">
    <source>
        <dbReference type="EMBL" id="RMZ98082.1"/>
    </source>
</evidence>
<proteinExistence type="predicted"/>
<dbReference type="EMBL" id="REGN01010992">
    <property type="protein sequence ID" value="RMZ98082.1"/>
    <property type="molecule type" value="Genomic_DNA"/>
</dbReference>
<protein>
    <submittedName>
        <fullName evidence="1">Uncharacterized protein</fullName>
    </submittedName>
</protein>
<name>A0A3M7PGA5_BRAPC</name>
<dbReference type="AlphaFoldDB" id="A0A3M7PGA5"/>
<comment type="caution">
    <text evidence="1">The sequence shown here is derived from an EMBL/GenBank/DDBJ whole genome shotgun (WGS) entry which is preliminary data.</text>
</comment>
<gene>
    <name evidence="1" type="ORF">BpHYR1_010768</name>
</gene>
<organism evidence="1 2">
    <name type="scientific">Brachionus plicatilis</name>
    <name type="common">Marine rotifer</name>
    <name type="synonym">Brachionus muelleri</name>
    <dbReference type="NCBI Taxonomy" id="10195"/>
    <lineage>
        <taxon>Eukaryota</taxon>
        <taxon>Metazoa</taxon>
        <taxon>Spiralia</taxon>
        <taxon>Gnathifera</taxon>
        <taxon>Rotifera</taxon>
        <taxon>Eurotatoria</taxon>
        <taxon>Monogononta</taxon>
        <taxon>Pseudotrocha</taxon>
        <taxon>Ploima</taxon>
        <taxon>Brachionidae</taxon>
        <taxon>Brachionus</taxon>
    </lineage>
</organism>
<reference evidence="1 2" key="1">
    <citation type="journal article" date="2018" name="Sci. Rep.">
        <title>Genomic signatures of local adaptation to the degree of environmental predictability in rotifers.</title>
        <authorList>
            <person name="Franch-Gras L."/>
            <person name="Hahn C."/>
            <person name="Garcia-Roger E.M."/>
            <person name="Carmona M.J."/>
            <person name="Serra M."/>
            <person name="Gomez A."/>
        </authorList>
    </citation>
    <scope>NUCLEOTIDE SEQUENCE [LARGE SCALE GENOMIC DNA]</scope>
    <source>
        <strain evidence="1">HYR1</strain>
    </source>
</reference>
<evidence type="ECO:0000313" key="2">
    <source>
        <dbReference type="Proteomes" id="UP000276133"/>
    </source>
</evidence>
<sequence>MYVLRSFFKIANYRNNVSDPLIMILTFKILIINLKSVSGPNLKNLVIETTFQIFSIINYLTCYVKSQKKV</sequence>